<feature type="compositionally biased region" description="Basic and acidic residues" evidence="2">
    <location>
        <begin position="156"/>
        <end position="168"/>
    </location>
</feature>
<dbReference type="Proteomes" id="UP000183994">
    <property type="component" value="Unassembled WGS sequence"/>
</dbReference>
<dbReference type="InterPro" id="IPR000352">
    <property type="entry name" value="Pep_chain_release_fac_I"/>
</dbReference>
<feature type="region of interest" description="Disordered" evidence="2">
    <location>
        <begin position="145"/>
        <end position="208"/>
    </location>
</feature>
<dbReference type="AlphaFoldDB" id="A0A1M6UXH2"/>
<gene>
    <name evidence="4" type="ORF">SAMN02745216_04001</name>
</gene>
<dbReference type="InterPro" id="IPR045853">
    <property type="entry name" value="Pep_chain_release_fac_I_sf"/>
</dbReference>
<evidence type="ECO:0000313" key="5">
    <source>
        <dbReference type="Proteomes" id="UP000183994"/>
    </source>
</evidence>
<feature type="compositionally biased region" description="Basic and acidic residues" evidence="2">
    <location>
        <begin position="199"/>
        <end position="208"/>
    </location>
</feature>
<dbReference type="RefSeq" id="WP_073478031.1">
    <property type="nucleotide sequence ID" value="NZ_FQZU01000032.1"/>
</dbReference>
<evidence type="ECO:0000259" key="3">
    <source>
        <dbReference type="PROSITE" id="PS00745"/>
    </source>
</evidence>
<dbReference type="OrthoDB" id="9815709at2"/>
<dbReference type="Gene3D" id="3.30.160.20">
    <property type="match status" value="1"/>
</dbReference>
<dbReference type="InterPro" id="IPR017509">
    <property type="entry name" value="PrfH"/>
</dbReference>
<dbReference type="EMBL" id="FQZU01000032">
    <property type="protein sequence ID" value="SHK73900.1"/>
    <property type="molecule type" value="Genomic_DNA"/>
</dbReference>
<dbReference type="Gene3D" id="3.30.70.1660">
    <property type="match status" value="1"/>
</dbReference>
<accession>A0A1M6UXH2</accession>
<evidence type="ECO:0000313" key="4">
    <source>
        <dbReference type="EMBL" id="SHK73900.1"/>
    </source>
</evidence>
<name>A0A1M6UXH2_9BACT</name>
<proteinExistence type="inferred from homology"/>
<sequence>MKKYLTITSGRGPAECQWAAARVRDRLVKEAGERRIPVEIRESIPGDNLGDIRSCLLILDKEKARDFLKSWEGTVLWIGQSPYRPQHKRKNWYVGVTAGDAPPGRDISMEDVRVDVMRAKGPGGQHVNKTSSAVRMVHEPTGISAMAGNRRSQARNRREAEKMLEQRLSEQQTQAEKQDETARWTNHNQLERGNPVRTFEGKKFRERK</sequence>
<reference evidence="5" key="1">
    <citation type="submission" date="2016-11" db="EMBL/GenBank/DDBJ databases">
        <authorList>
            <person name="Varghese N."/>
            <person name="Submissions S."/>
        </authorList>
    </citation>
    <scope>NUCLEOTIDE SEQUENCE [LARGE SCALE GENOMIC DNA]</scope>
    <source>
        <strain evidence="5">DSM 16219</strain>
    </source>
</reference>
<dbReference type="PANTHER" id="PTHR43116:SF3">
    <property type="entry name" value="CLASS I PEPTIDE CHAIN RELEASE FACTOR"/>
    <property type="match status" value="1"/>
</dbReference>
<dbReference type="STRING" id="1121393.SAMN02745216_04001"/>
<dbReference type="PROSITE" id="PS00745">
    <property type="entry name" value="RF_PROK_I"/>
    <property type="match status" value="1"/>
</dbReference>
<comment type="similarity">
    <text evidence="1">Belongs to the prokaryotic/mitochondrial release factor family.</text>
</comment>
<keyword evidence="5" id="KW-1185">Reference proteome</keyword>
<dbReference type="Pfam" id="PF00472">
    <property type="entry name" value="RF-1"/>
    <property type="match status" value="1"/>
</dbReference>
<protein>
    <submittedName>
        <fullName evidence="4">Peptide chain release factor</fullName>
    </submittedName>
</protein>
<feature type="domain" description="Prokaryotic-type class I peptide chain release factors" evidence="3">
    <location>
        <begin position="118"/>
        <end position="134"/>
    </location>
</feature>
<dbReference type="PANTHER" id="PTHR43116">
    <property type="entry name" value="PEPTIDE CHAIN RELEASE FACTOR 2"/>
    <property type="match status" value="1"/>
</dbReference>
<evidence type="ECO:0000256" key="2">
    <source>
        <dbReference type="SAM" id="MobiDB-lite"/>
    </source>
</evidence>
<evidence type="ECO:0000256" key="1">
    <source>
        <dbReference type="ARBA" id="ARBA00010835"/>
    </source>
</evidence>
<dbReference type="SUPFAM" id="SSF75620">
    <property type="entry name" value="Release factor"/>
    <property type="match status" value="1"/>
</dbReference>
<dbReference type="NCBIfam" id="TIGR03072">
    <property type="entry name" value="release_prfH"/>
    <property type="match status" value="1"/>
</dbReference>
<organism evidence="4 5">
    <name type="scientific">Desulfatibacillum alkenivorans DSM 16219</name>
    <dbReference type="NCBI Taxonomy" id="1121393"/>
    <lineage>
        <taxon>Bacteria</taxon>
        <taxon>Pseudomonadati</taxon>
        <taxon>Thermodesulfobacteriota</taxon>
        <taxon>Desulfobacteria</taxon>
        <taxon>Desulfobacterales</taxon>
        <taxon>Desulfatibacillaceae</taxon>
        <taxon>Desulfatibacillum</taxon>
    </lineage>
</organism>
<dbReference type="GO" id="GO:0003747">
    <property type="term" value="F:translation release factor activity"/>
    <property type="evidence" value="ECO:0007669"/>
    <property type="project" value="InterPro"/>
</dbReference>